<comment type="caution">
    <text evidence="1">The sequence shown here is derived from an EMBL/GenBank/DDBJ whole genome shotgun (WGS) entry which is preliminary data.</text>
</comment>
<proteinExistence type="predicted"/>
<dbReference type="EMBL" id="REGN01006117">
    <property type="protein sequence ID" value="RNA10785.1"/>
    <property type="molecule type" value="Genomic_DNA"/>
</dbReference>
<dbReference type="Proteomes" id="UP000276133">
    <property type="component" value="Unassembled WGS sequence"/>
</dbReference>
<gene>
    <name evidence="1" type="ORF">BpHYR1_020352</name>
</gene>
<evidence type="ECO:0000313" key="2">
    <source>
        <dbReference type="Proteomes" id="UP000276133"/>
    </source>
</evidence>
<protein>
    <submittedName>
        <fullName evidence="1">Uncharacterized protein</fullName>
    </submittedName>
</protein>
<dbReference type="AlphaFoldDB" id="A0A3M7QII9"/>
<keyword evidence="2" id="KW-1185">Reference proteome</keyword>
<evidence type="ECO:0000313" key="1">
    <source>
        <dbReference type="EMBL" id="RNA10785.1"/>
    </source>
</evidence>
<sequence>MLNAVFSEKLINQWEIISVKNTMKSLKAFFYLLKNIKISKKKNILFIPCGPSPPSSFESIIESTNRVESRSYIQKSEFSISFNWSAIIIINYIPDFFAASIHNPVVAIKWKFISHPIAHPSSWRVIAGFSAKLFKLRCLTLFIVQRFPLEHLLPSFFIVSIVDVNYVIHILLFDGVLFPSPAFSQHSIPKHLLRWILPLFVFGSSFGNCGGNSRC</sequence>
<reference evidence="1 2" key="1">
    <citation type="journal article" date="2018" name="Sci. Rep.">
        <title>Genomic signatures of local adaptation to the degree of environmental predictability in rotifers.</title>
        <authorList>
            <person name="Franch-Gras L."/>
            <person name="Hahn C."/>
            <person name="Garcia-Roger E.M."/>
            <person name="Carmona M.J."/>
            <person name="Serra M."/>
            <person name="Gomez A."/>
        </authorList>
    </citation>
    <scope>NUCLEOTIDE SEQUENCE [LARGE SCALE GENOMIC DNA]</scope>
    <source>
        <strain evidence="1">HYR1</strain>
    </source>
</reference>
<name>A0A3M7QII9_BRAPC</name>
<organism evidence="1 2">
    <name type="scientific">Brachionus plicatilis</name>
    <name type="common">Marine rotifer</name>
    <name type="synonym">Brachionus muelleri</name>
    <dbReference type="NCBI Taxonomy" id="10195"/>
    <lineage>
        <taxon>Eukaryota</taxon>
        <taxon>Metazoa</taxon>
        <taxon>Spiralia</taxon>
        <taxon>Gnathifera</taxon>
        <taxon>Rotifera</taxon>
        <taxon>Eurotatoria</taxon>
        <taxon>Monogononta</taxon>
        <taxon>Pseudotrocha</taxon>
        <taxon>Ploima</taxon>
        <taxon>Brachionidae</taxon>
        <taxon>Brachionus</taxon>
    </lineage>
</organism>
<accession>A0A3M7QII9</accession>